<dbReference type="CDD" id="cd02696">
    <property type="entry name" value="MurNAc-LAA"/>
    <property type="match status" value="1"/>
</dbReference>
<organism evidence="4 5">
    <name type="scientific">Sutcliffiella horikoshii</name>
    <dbReference type="NCBI Taxonomy" id="79883"/>
    <lineage>
        <taxon>Bacteria</taxon>
        <taxon>Bacillati</taxon>
        <taxon>Bacillota</taxon>
        <taxon>Bacilli</taxon>
        <taxon>Bacillales</taxon>
        <taxon>Bacillaceae</taxon>
        <taxon>Sutcliffiella</taxon>
    </lineage>
</organism>
<dbReference type="PANTHER" id="PTHR30404">
    <property type="entry name" value="N-ACETYLMURAMOYL-L-ALANINE AMIDASE"/>
    <property type="match status" value="1"/>
</dbReference>
<evidence type="ECO:0000259" key="3">
    <source>
        <dbReference type="PROSITE" id="PS51724"/>
    </source>
</evidence>
<dbReference type="GO" id="GO:0030288">
    <property type="term" value="C:outer membrane-bounded periplasmic space"/>
    <property type="evidence" value="ECO:0007669"/>
    <property type="project" value="TreeGrafter"/>
</dbReference>
<dbReference type="SUPFAM" id="SSF53187">
    <property type="entry name" value="Zn-dependent exopeptidases"/>
    <property type="match status" value="1"/>
</dbReference>
<dbReference type="Proteomes" id="UP000324517">
    <property type="component" value="Unassembled WGS sequence"/>
</dbReference>
<protein>
    <submittedName>
        <fullName evidence="4">Sporulation protein</fullName>
    </submittedName>
</protein>
<dbReference type="GO" id="GO:0004040">
    <property type="term" value="F:amidase activity"/>
    <property type="evidence" value="ECO:0007669"/>
    <property type="project" value="InterPro"/>
</dbReference>
<dbReference type="SUPFAM" id="SSF110997">
    <property type="entry name" value="Sporulation related repeat"/>
    <property type="match status" value="1"/>
</dbReference>
<keyword evidence="1" id="KW-0378">Hydrolase</keyword>
<dbReference type="InterPro" id="IPR036680">
    <property type="entry name" value="SPOR-like_sf"/>
</dbReference>
<dbReference type="Pfam" id="PF01832">
    <property type="entry name" value="Glucosaminidase"/>
    <property type="match status" value="1"/>
</dbReference>
<feature type="compositionally biased region" description="Pro residues" evidence="2">
    <location>
        <begin position="271"/>
        <end position="289"/>
    </location>
</feature>
<sequence length="474" mass="52544">MKLIVLDPGHGGQDPGAMFQRLQEKVVNLDIAKRVRAYLEKEYEVKVMMTREGDSTVGLEARTNLANSVKADYFCSIHHNAGGGTGFESYRFNGSNTFSSKSKSFQEIVHREVINVVTGKYNRRDRGIKAANFHVLRETSMPSVLLEILFLDNTEDRALIQHETFKEDVSAAIAEGLAKALALPRKVTTNLYKVIAGSFKDRKNADARLKFLQEKGITAFIATTTLNGAPYFRVQAGAFKERENSENLVAQIKKLGVEVFILVETTMSPAPLPPVDSAPPTPPSPPNVPKPTGLSIEGKSALKAEELDTFVKGINPNAPLLGEYYIELGKAYNIRGDVAFAQAIHETNYFRFTGIVNPNQNNYAGIGATGGEVRGAAFATPEEGVLAHIQHLYAYANRKQLPTTYPKVDPRFDLVTRGIATGWMDLNGRWAVPGTQYGQLILKIYENMLEETITVKQEELEKMRDVLVELRNYT</sequence>
<dbReference type="PANTHER" id="PTHR30404:SF0">
    <property type="entry name" value="N-ACETYLMURAMOYL-L-ALANINE AMIDASE AMIC"/>
    <property type="match status" value="1"/>
</dbReference>
<gene>
    <name evidence="4" type="ORF">FZC75_04780</name>
</gene>
<dbReference type="GO" id="GO:0009253">
    <property type="term" value="P:peptidoglycan catabolic process"/>
    <property type="evidence" value="ECO:0007669"/>
    <property type="project" value="InterPro"/>
</dbReference>
<dbReference type="Gene3D" id="3.40.630.40">
    <property type="entry name" value="Zn-dependent exopeptidases"/>
    <property type="match status" value="1"/>
</dbReference>
<evidence type="ECO:0000313" key="4">
    <source>
        <dbReference type="EMBL" id="TYS73648.1"/>
    </source>
</evidence>
<dbReference type="SMART" id="SM00646">
    <property type="entry name" value="Ami_3"/>
    <property type="match status" value="1"/>
</dbReference>
<feature type="region of interest" description="Disordered" evidence="2">
    <location>
        <begin position="271"/>
        <end position="295"/>
    </location>
</feature>
<feature type="domain" description="SPOR" evidence="3">
    <location>
        <begin position="186"/>
        <end position="265"/>
    </location>
</feature>
<dbReference type="Pfam" id="PF01520">
    <property type="entry name" value="Amidase_3"/>
    <property type="match status" value="1"/>
</dbReference>
<evidence type="ECO:0000256" key="1">
    <source>
        <dbReference type="ARBA" id="ARBA00022801"/>
    </source>
</evidence>
<dbReference type="EMBL" id="VTET01000002">
    <property type="protein sequence ID" value="TYS73648.1"/>
    <property type="molecule type" value="Genomic_DNA"/>
</dbReference>
<dbReference type="AlphaFoldDB" id="A0A5D4TFV9"/>
<dbReference type="Gene3D" id="3.30.70.1070">
    <property type="entry name" value="Sporulation related repeat"/>
    <property type="match status" value="1"/>
</dbReference>
<dbReference type="InterPro" id="IPR050695">
    <property type="entry name" value="N-acetylmuramoyl_amidase_3"/>
</dbReference>
<comment type="caution">
    <text evidence="4">The sequence shown here is derived from an EMBL/GenBank/DDBJ whole genome shotgun (WGS) entry which is preliminary data.</text>
</comment>
<dbReference type="PROSITE" id="PS51724">
    <property type="entry name" value="SPOR"/>
    <property type="match status" value="1"/>
</dbReference>
<dbReference type="InterPro" id="IPR007730">
    <property type="entry name" value="SPOR-like_dom"/>
</dbReference>
<dbReference type="RefSeq" id="WP_148978608.1">
    <property type="nucleotide sequence ID" value="NZ_JBNILM010000003.1"/>
</dbReference>
<proteinExistence type="predicted"/>
<dbReference type="GO" id="GO:0008745">
    <property type="term" value="F:N-acetylmuramoyl-L-alanine amidase activity"/>
    <property type="evidence" value="ECO:0007669"/>
    <property type="project" value="InterPro"/>
</dbReference>
<reference evidence="4 5" key="1">
    <citation type="submission" date="2019-08" db="EMBL/GenBank/DDBJ databases">
        <title>Bacillus genomes from the desert of Cuatro Cienegas, Coahuila.</title>
        <authorList>
            <person name="Olmedo-Alvarez G."/>
        </authorList>
    </citation>
    <scope>NUCLEOTIDE SEQUENCE [LARGE SCALE GENOMIC DNA]</scope>
    <source>
        <strain evidence="4 5">CH98b_3T</strain>
    </source>
</reference>
<dbReference type="OrthoDB" id="9763643at2"/>
<dbReference type="InterPro" id="IPR002901">
    <property type="entry name" value="MGlyc_endo_b_GlcNAc-like_dom"/>
</dbReference>
<dbReference type="Pfam" id="PF05036">
    <property type="entry name" value="SPOR"/>
    <property type="match status" value="1"/>
</dbReference>
<dbReference type="GO" id="GO:0042834">
    <property type="term" value="F:peptidoglycan binding"/>
    <property type="evidence" value="ECO:0007669"/>
    <property type="project" value="InterPro"/>
</dbReference>
<evidence type="ECO:0000313" key="5">
    <source>
        <dbReference type="Proteomes" id="UP000324517"/>
    </source>
</evidence>
<accession>A0A5D4TFV9</accession>
<evidence type="ECO:0000256" key="2">
    <source>
        <dbReference type="SAM" id="MobiDB-lite"/>
    </source>
</evidence>
<name>A0A5D4TFV9_9BACI</name>
<dbReference type="InterPro" id="IPR002508">
    <property type="entry name" value="MurNAc-LAA_cat"/>
</dbReference>